<feature type="region of interest" description="Disordered" evidence="1">
    <location>
        <begin position="318"/>
        <end position="363"/>
    </location>
</feature>
<dbReference type="EMBL" id="CAJNDS010002130">
    <property type="protein sequence ID" value="CAE7343923.1"/>
    <property type="molecule type" value="Genomic_DNA"/>
</dbReference>
<name>A0A812PAQ9_9DINO</name>
<dbReference type="AlphaFoldDB" id="A0A812PAQ9"/>
<protein>
    <submittedName>
        <fullName evidence="2">Uncharacterized protein</fullName>
    </submittedName>
</protein>
<evidence type="ECO:0000256" key="1">
    <source>
        <dbReference type="SAM" id="MobiDB-lite"/>
    </source>
</evidence>
<comment type="caution">
    <text evidence="2">The sequence shown here is derived from an EMBL/GenBank/DDBJ whole genome shotgun (WGS) entry which is preliminary data.</text>
</comment>
<sequence>MAAACLWRPLLGLILLLSLGLIAKGGPWLRVGLAALPLLALALAVAQRALLRSRAASARSGRSARKPSGSVVKRRKRVLFNRRVGCMAVPNYLELDEPEKAAIWWMEHDYAKFREAAAVMKRAYKAAARSLGVGMPSVCSAGSHAKRAYEAMVEAHPSLKNESRRGIGLGRNFKKRKAAYISAVVQEQRRQREANMRDEDALACAAMRVSKKDHNYAHALAKMHFEQTTADEAGTAVNSDVTTAVFNMIRDGGGRGGPREVAADEESKSSRNKDLQNYTEEDINWSETSKPVLFAKGFGQSKDQLKEVGLSVTGHALRRSRLANPKDMGLSSADISSAECSSDELSSVESSGAESDVAGSDRD</sequence>
<gene>
    <name evidence="2" type="ORF">SNAT2548_LOCUS18019</name>
</gene>
<proteinExistence type="predicted"/>
<reference evidence="2" key="1">
    <citation type="submission" date="2021-02" db="EMBL/GenBank/DDBJ databases">
        <authorList>
            <person name="Dougan E. K."/>
            <person name="Rhodes N."/>
            <person name="Thang M."/>
            <person name="Chan C."/>
        </authorList>
    </citation>
    <scope>NUCLEOTIDE SEQUENCE</scope>
</reference>
<dbReference type="OrthoDB" id="426151at2759"/>
<evidence type="ECO:0000313" key="3">
    <source>
        <dbReference type="Proteomes" id="UP000604046"/>
    </source>
</evidence>
<organism evidence="2 3">
    <name type="scientific">Symbiodinium natans</name>
    <dbReference type="NCBI Taxonomy" id="878477"/>
    <lineage>
        <taxon>Eukaryota</taxon>
        <taxon>Sar</taxon>
        <taxon>Alveolata</taxon>
        <taxon>Dinophyceae</taxon>
        <taxon>Suessiales</taxon>
        <taxon>Symbiodiniaceae</taxon>
        <taxon>Symbiodinium</taxon>
    </lineage>
</organism>
<accession>A0A812PAQ9</accession>
<feature type="compositionally biased region" description="Basic and acidic residues" evidence="1">
    <location>
        <begin position="257"/>
        <end position="274"/>
    </location>
</feature>
<keyword evidence="3" id="KW-1185">Reference proteome</keyword>
<feature type="compositionally biased region" description="Low complexity" evidence="1">
    <location>
        <begin position="331"/>
        <end position="351"/>
    </location>
</feature>
<evidence type="ECO:0000313" key="2">
    <source>
        <dbReference type="EMBL" id="CAE7343923.1"/>
    </source>
</evidence>
<dbReference type="Proteomes" id="UP000604046">
    <property type="component" value="Unassembled WGS sequence"/>
</dbReference>
<feature type="region of interest" description="Disordered" evidence="1">
    <location>
        <begin position="248"/>
        <end position="282"/>
    </location>
</feature>